<keyword evidence="5" id="KW-0732">Signal</keyword>
<keyword evidence="2" id="KW-0201">Cytochrome c-type biogenesis</keyword>
<evidence type="ECO:0000256" key="5">
    <source>
        <dbReference type="SAM" id="SignalP"/>
    </source>
</evidence>
<name>A0AAP2DWV7_9BACT</name>
<dbReference type="CDD" id="cd02966">
    <property type="entry name" value="TlpA_like_family"/>
    <property type="match status" value="1"/>
</dbReference>
<dbReference type="SUPFAM" id="SSF52833">
    <property type="entry name" value="Thioredoxin-like"/>
    <property type="match status" value="1"/>
</dbReference>
<dbReference type="Pfam" id="PF14289">
    <property type="entry name" value="DUF4369"/>
    <property type="match status" value="1"/>
</dbReference>
<keyword evidence="3" id="KW-1015">Disulfide bond</keyword>
<dbReference type="Proteomes" id="UP001319080">
    <property type="component" value="Unassembled WGS sequence"/>
</dbReference>
<evidence type="ECO:0000256" key="1">
    <source>
        <dbReference type="ARBA" id="ARBA00004196"/>
    </source>
</evidence>
<dbReference type="GO" id="GO:0016491">
    <property type="term" value="F:oxidoreductase activity"/>
    <property type="evidence" value="ECO:0007669"/>
    <property type="project" value="InterPro"/>
</dbReference>
<reference evidence="7 8" key="1">
    <citation type="submission" date="2021-05" db="EMBL/GenBank/DDBJ databases">
        <title>A Polyphasic approach of four new species of the genus Ohtaekwangia: Ohtaekwangia histidinii sp. nov., Ohtaekwangia cretensis sp. nov., Ohtaekwangia indiensis sp. nov., Ohtaekwangia reichenbachii sp. nov. from diverse environment.</title>
        <authorList>
            <person name="Octaviana S."/>
        </authorList>
    </citation>
    <scope>NUCLEOTIDE SEQUENCE [LARGE SCALE GENOMIC DNA]</scope>
    <source>
        <strain evidence="7 8">PWU5</strain>
    </source>
</reference>
<accession>A0AAP2DWV7</accession>
<gene>
    <name evidence="7" type="ORF">KK062_06415</name>
</gene>
<dbReference type="PANTHER" id="PTHR42852:SF6">
    <property type="entry name" value="THIOL:DISULFIDE INTERCHANGE PROTEIN DSBE"/>
    <property type="match status" value="1"/>
</dbReference>
<dbReference type="InterPro" id="IPR025380">
    <property type="entry name" value="DUF4369"/>
</dbReference>
<dbReference type="PROSITE" id="PS51352">
    <property type="entry name" value="THIOREDOXIN_2"/>
    <property type="match status" value="1"/>
</dbReference>
<evidence type="ECO:0000313" key="8">
    <source>
        <dbReference type="Proteomes" id="UP001319080"/>
    </source>
</evidence>
<dbReference type="RefSeq" id="WP_254083436.1">
    <property type="nucleotide sequence ID" value="NZ_JAHESE010000004.1"/>
</dbReference>
<evidence type="ECO:0000259" key="6">
    <source>
        <dbReference type="PROSITE" id="PS51352"/>
    </source>
</evidence>
<keyword evidence="8" id="KW-1185">Reference proteome</keyword>
<evidence type="ECO:0000256" key="4">
    <source>
        <dbReference type="ARBA" id="ARBA00023284"/>
    </source>
</evidence>
<organism evidence="7 8">
    <name type="scientific">Dawidia cretensis</name>
    <dbReference type="NCBI Taxonomy" id="2782350"/>
    <lineage>
        <taxon>Bacteria</taxon>
        <taxon>Pseudomonadati</taxon>
        <taxon>Bacteroidota</taxon>
        <taxon>Cytophagia</taxon>
        <taxon>Cytophagales</taxon>
        <taxon>Chryseotaleaceae</taxon>
        <taxon>Dawidia</taxon>
    </lineage>
</organism>
<comment type="caution">
    <text evidence="7">The sequence shown here is derived from an EMBL/GenBank/DDBJ whole genome shotgun (WGS) entry which is preliminary data.</text>
</comment>
<proteinExistence type="predicted"/>
<evidence type="ECO:0000313" key="7">
    <source>
        <dbReference type="EMBL" id="MBT1707844.1"/>
    </source>
</evidence>
<dbReference type="InterPro" id="IPR036249">
    <property type="entry name" value="Thioredoxin-like_sf"/>
</dbReference>
<dbReference type="Pfam" id="PF00578">
    <property type="entry name" value="AhpC-TSA"/>
    <property type="match status" value="1"/>
</dbReference>
<feature type="chain" id="PRO_5042948853" evidence="5">
    <location>
        <begin position="19"/>
        <end position="408"/>
    </location>
</feature>
<dbReference type="AlphaFoldDB" id="A0AAP2DWV7"/>
<dbReference type="GO" id="GO:0016209">
    <property type="term" value="F:antioxidant activity"/>
    <property type="evidence" value="ECO:0007669"/>
    <property type="project" value="InterPro"/>
</dbReference>
<feature type="domain" description="Thioredoxin" evidence="6">
    <location>
        <begin position="250"/>
        <end position="393"/>
    </location>
</feature>
<dbReference type="EMBL" id="JAHESE010000004">
    <property type="protein sequence ID" value="MBT1707844.1"/>
    <property type="molecule type" value="Genomic_DNA"/>
</dbReference>
<evidence type="ECO:0000256" key="3">
    <source>
        <dbReference type="ARBA" id="ARBA00023157"/>
    </source>
</evidence>
<dbReference type="Gene3D" id="3.40.30.10">
    <property type="entry name" value="Glutaredoxin"/>
    <property type="match status" value="1"/>
</dbReference>
<sequence>MKNIIASILMLCVTAVTAQHNANEWYTIEVDVKSMSTKPRMLYLWYDGIGRGGDHAFYDSAVVVHGKVQFKVAIAMSGEAYITQISKAALRAANRHLPDITKGDALKFYLEPAALTIYCVDSLSNYVVTGGRYSKHYGHLKKAEDEFLQRRDYYYYPELERLYKEDSIAFKRLLLDYKMVEADYYNVTLRNFVLSHLNSVVSLVALRAIQYKNGDDLRLSDTLLKSLNASVAQAPEADDIWLYRETLGRTAIGAMAPIFNLPDDTDAMHALESYRGSYVLLEFWSSDCGVCLAEHRKLKNIHDQYRHRNFAILGVSFDTLREPWLAAIHQDGIGKWAQLSDLKGFNSRIAMLYGVRNVPQNYLIDPSGHIVAKNLWGDELATKLKEVFRSWQPETQTTPFFDKASRRN</sequence>
<dbReference type="GO" id="GO:0030313">
    <property type="term" value="C:cell envelope"/>
    <property type="evidence" value="ECO:0007669"/>
    <property type="project" value="UniProtKB-SubCell"/>
</dbReference>
<protein>
    <submittedName>
        <fullName evidence="7">TlpA family protein disulfide reductase</fullName>
    </submittedName>
</protein>
<dbReference type="InterPro" id="IPR050553">
    <property type="entry name" value="Thioredoxin_ResA/DsbE_sf"/>
</dbReference>
<feature type="signal peptide" evidence="5">
    <location>
        <begin position="1"/>
        <end position="18"/>
    </location>
</feature>
<dbReference type="PANTHER" id="PTHR42852">
    <property type="entry name" value="THIOL:DISULFIDE INTERCHANGE PROTEIN DSBE"/>
    <property type="match status" value="1"/>
</dbReference>
<dbReference type="InterPro" id="IPR000866">
    <property type="entry name" value="AhpC/TSA"/>
</dbReference>
<dbReference type="InterPro" id="IPR013766">
    <property type="entry name" value="Thioredoxin_domain"/>
</dbReference>
<comment type="subcellular location">
    <subcellularLocation>
        <location evidence="1">Cell envelope</location>
    </subcellularLocation>
</comment>
<keyword evidence="4" id="KW-0676">Redox-active center</keyword>
<dbReference type="GO" id="GO:0017004">
    <property type="term" value="P:cytochrome complex assembly"/>
    <property type="evidence" value="ECO:0007669"/>
    <property type="project" value="UniProtKB-KW"/>
</dbReference>
<evidence type="ECO:0000256" key="2">
    <source>
        <dbReference type="ARBA" id="ARBA00022748"/>
    </source>
</evidence>